<dbReference type="Pfam" id="PF12277">
    <property type="entry name" value="DUF3618"/>
    <property type="match status" value="1"/>
</dbReference>
<feature type="compositionally biased region" description="Polar residues" evidence="1">
    <location>
        <begin position="1"/>
        <end position="12"/>
    </location>
</feature>
<proteinExistence type="predicted"/>
<evidence type="ECO:0000313" key="3">
    <source>
        <dbReference type="Proteomes" id="UP000515947"/>
    </source>
</evidence>
<dbReference type="AlphaFoldDB" id="A0A7G9R7X5"/>
<dbReference type="Gene3D" id="6.10.140.1430">
    <property type="match status" value="1"/>
</dbReference>
<accession>A0A7G9R7X5</accession>
<keyword evidence="3" id="KW-1185">Reference proteome</keyword>
<dbReference type="InterPro" id="IPR022062">
    <property type="entry name" value="DUF3618"/>
</dbReference>
<evidence type="ECO:0000256" key="1">
    <source>
        <dbReference type="SAM" id="MobiDB-lite"/>
    </source>
</evidence>
<feature type="region of interest" description="Disordered" evidence="1">
    <location>
        <begin position="163"/>
        <end position="202"/>
    </location>
</feature>
<feature type="region of interest" description="Disordered" evidence="1">
    <location>
        <begin position="1"/>
        <end position="22"/>
    </location>
</feature>
<reference evidence="2 3" key="1">
    <citation type="submission" date="2020-08" db="EMBL/GenBank/DDBJ databases">
        <title>Genome sequence of Nocardioides mesophilus KACC 16243T.</title>
        <authorList>
            <person name="Hyun D.-W."/>
            <person name="Bae J.-W."/>
        </authorList>
    </citation>
    <scope>NUCLEOTIDE SEQUENCE [LARGE SCALE GENOMIC DNA]</scope>
    <source>
        <strain evidence="2 3">KACC 16243</strain>
    </source>
</reference>
<dbReference type="Proteomes" id="UP000515947">
    <property type="component" value="Chromosome"/>
</dbReference>
<protein>
    <submittedName>
        <fullName evidence="2">DUF3618 domain-containing protein</fullName>
    </submittedName>
</protein>
<name>A0A7G9R7X5_9ACTN</name>
<dbReference type="RefSeq" id="WP_187577536.1">
    <property type="nucleotide sequence ID" value="NZ_CP060713.1"/>
</dbReference>
<dbReference type="KEGG" id="nmes:H9L09_14160"/>
<dbReference type="EMBL" id="CP060713">
    <property type="protein sequence ID" value="QNN51700.1"/>
    <property type="molecule type" value="Genomic_DNA"/>
</dbReference>
<organism evidence="2 3">
    <name type="scientific">Nocardioides mesophilus</name>
    <dbReference type="NCBI Taxonomy" id="433659"/>
    <lineage>
        <taxon>Bacteria</taxon>
        <taxon>Bacillati</taxon>
        <taxon>Actinomycetota</taxon>
        <taxon>Actinomycetes</taxon>
        <taxon>Propionibacteriales</taxon>
        <taxon>Nocardioidaceae</taxon>
        <taxon>Nocardioides</taxon>
    </lineage>
</organism>
<feature type="compositionally biased region" description="Polar residues" evidence="1">
    <location>
        <begin position="173"/>
        <end position="202"/>
    </location>
</feature>
<sequence>MGENTEGLTTTPADIEATRASLSRDIDELENKVSPSRVVERQKAAARGRLGSVRDKVMGQAHHAKHGVASTGGSVTGSASHMAGSVSGTAHGAVGTLEAKTEGNPLAAGVVAFGAGMLISALLPASEKETRAAQAVVDAAQEHGQPVIDQVKSAGQEIGQNLKESATEAAQEVKSTATDSAQTVKAEGQSSAQNVKDQAPTS</sequence>
<gene>
    <name evidence="2" type="ORF">H9L09_14160</name>
</gene>
<evidence type="ECO:0000313" key="2">
    <source>
        <dbReference type="EMBL" id="QNN51700.1"/>
    </source>
</evidence>